<evidence type="ECO:0000313" key="7">
    <source>
        <dbReference type="EMBL" id="RSH92744.1"/>
    </source>
</evidence>
<feature type="region of interest" description="Disordered" evidence="6">
    <location>
        <begin position="102"/>
        <end position="190"/>
    </location>
</feature>
<comment type="similarity">
    <text evidence="2">Belongs to the SNF5 family.</text>
</comment>
<dbReference type="Proteomes" id="UP000279259">
    <property type="component" value="Unassembled WGS sequence"/>
</dbReference>
<dbReference type="AlphaFoldDB" id="A0A427YNQ4"/>
<evidence type="ECO:0000256" key="4">
    <source>
        <dbReference type="ARBA" id="ARBA00023163"/>
    </source>
</evidence>
<comment type="subcellular location">
    <subcellularLocation>
        <location evidence="1">Nucleus</location>
    </subcellularLocation>
</comment>
<evidence type="ECO:0000256" key="5">
    <source>
        <dbReference type="ARBA" id="ARBA00023242"/>
    </source>
</evidence>
<organism evidence="7 8">
    <name type="scientific">Saitozyma podzolica</name>
    <dbReference type="NCBI Taxonomy" id="1890683"/>
    <lineage>
        <taxon>Eukaryota</taxon>
        <taxon>Fungi</taxon>
        <taxon>Dikarya</taxon>
        <taxon>Basidiomycota</taxon>
        <taxon>Agaricomycotina</taxon>
        <taxon>Tremellomycetes</taxon>
        <taxon>Tremellales</taxon>
        <taxon>Trimorphomycetaceae</taxon>
        <taxon>Saitozyma</taxon>
    </lineage>
</organism>
<dbReference type="STRING" id="1890683.A0A427YNQ4"/>
<dbReference type="OrthoDB" id="10258327at2759"/>
<dbReference type="InterPro" id="IPR006939">
    <property type="entry name" value="SNF5"/>
</dbReference>
<feature type="compositionally biased region" description="Acidic residues" evidence="6">
    <location>
        <begin position="141"/>
        <end position="164"/>
    </location>
</feature>
<evidence type="ECO:0000256" key="6">
    <source>
        <dbReference type="SAM" id="MobiDB-lite"/>
    </source>
</evidence>
<keyword evidence="8" id="KW-1185">Reference proteome</keyword>
<dbReference type="GO" id="GO:0000228">
    <property type="term" value="C:nuclear chromosome"/>
    <property type="evidence" value="ECO:0007669"/>
    <property type="project" value="InterPro"/>
</dbReference>
<dbReference type="Pfam" id="PF04855">
    <property type="entry name" value="SNF5"/>
    <property type="match status" value="1"/>
</dbReference>
<sequence length="522" mass="59196">MPPSYRPQPQAAAAVSHRPQVYQHPPTYEAGPLPYFLPPPGQTTTDPTLSRPPVTQAYHSTYPSRLRTGVSGLIQPEVITGGPKEREYFLAELDREIAAVQSGSGASTPRFDSPAPFPRKQTTTTTFSGRRGRVVNYAEKESEDEDEDDMSDIGEAPSDPEDMSYGERRKRATSALDRSAGAAMRAGRLRKKREEMERGWTWLGDRAPGDRVRSIRARPTRHQYVSEELLEREADRPEVLIPISIDLDIPSGNVDQPGIKVKDRFLWNVNEPFVTPHQFASILCDDIGIPPNPYATTIAELIQAQVEEAQSTVEIDVTDKEATEDDVVWSDDEVEEAMDLDHLPVNGDANGEDEEDVEVVKKEKEWKEADCRIIVNLEVQIYTHILRDRIEWDLSSSLQPSQFATQYCRDLGLTGEAIPLITVAIHEELLKHKKDALELELFAATHPEAQAKWEKAPGGAPRVNRREGARALVGVWRDWWEREEYGPVLVELTMEEMERREMERTREARRMMRTLATAKRRR</sequence>
<keyword evidence="5" id="KW-0539">Nucleus</keyword>
<comment type="caution">
    <text evidence="7">The sequence shown here is derived from an EMBL/GenBank/DDBJ whole genome shotgun (WGS) entry which is preliminary data.</text>
</comment>
<accession>A0A427YNQ4</accession>
<evidence type="ECO:0000313" key="8">
    <source>
        <dbReference type="Proteomes" id="UP000279259"/>
    </source>
</evidence>
<reference evidence="7 8" key="1">
    <citation type="submission" date="2018-11" db="EMBL/GenBank/DDBJ databases">
        <title>Genome sequence of Saitozyma podzolica DSM 27192.</title>
        <authorList>
            <person name="Aliyu H."/>
            <person name="Gorte O."/>
            <person name="Ochsenreither K."/>
        </authorList>
    </citation>
    <scope>NUCLEOTIDE SEQUENCE [LARGE SCALE GENOMIC DNA]</scope>
    <source>
        <strain evidence="7 8">DSM 27192</strain>
    </source>
</reference>
<evidence type="ECO:0000256" key="1">
    <source>
        <dbReference type="ARBA" id="ARBA00004123"/>
    </source>
</evidence>
<evidence type="ECO:0000256" key="2">
    <source>
        <dbReference type="ARBA" id="ARBA00010239"/>
    </source>
</evidence>
<dbReference type="GO" id="GO:0006338">
    <property type="term" value="P:chromatin remodeling"/>
    <property type="evidence" value="ECO:0007669"/>
    <property type="project" value="InterPro"/>
</dbReference>
<keyword evidence="4" id="KW-0804">Transcription</keyword>
<keyword evidence="3" id="KW-0805">Transcription regulation</keyword>
<dbReference type="PANTHER" id="PTHR10019">
    <property type="entry name" value="SNF5"/>
    <property type="match status" value="1"/>
</dbReference>
<protein>
    <submittedName>
        <fullName evidence="7">Chromatin structure remodeling complex protein sfh1</fullName>
    </submittedName>
</protein>
<proteinExistence type="inferred from homology"/>
<dbReference type="EMBL" id="RSCD01000005">
    <property type="protein sequence ID" value="RSH92744.1"/>
    <property type="molecule type" value="Genomic_DNA"/>
</dbReference>
<name>A0A427YNQ4_9TREE</name>
<feature type="region of interest" description="Disordered" evidence="6">
    <location>
        <begin position="1"/>
        <end position="56"/>
    </location>
</feature>
<evidence type="ECO:0000256" key="3">
    <source>
        <dbReference type="ARBA" id="ARBA00023015"/>
    </source>
</evidence>
<gene>
    <name evidence="7" type="primary">SFH1</name>
    <name evidence="7" type="ORF">EHS25_008190</name>
</gene>